<dbReference type="Gene3D" id="3.40.50.300">
    <property type="entry name" value="P-loop containing nucleotide triphosphate hydrolases"/>
    <property type="match status" value="1"/>
</dbReference>
<keyword evidence="1" id="KW-0547">Nucleotide-binding</keyword>
<protein>
    <submittedName>
        <fullName evidence="5">Tetratricopeptide repeat protein</fullName>
    </submittedName>
</protein>
<dbReference type="InterPro" id="IPR019734">
    <property type="entry name" value="TPR_rpt"/>
</dbReference>
<evidence type="ECO:0000259" key="4">
    <source>
        <dbReference type="SMART" id="SM01043"/>
    </source>
</evidence>
<evidence type="ECO:0000313" key="5">
    <source>
        <dbReference type="EMBL" id="PYE55437.1"/>
    </source>
</evidence>
<dbReference type="SMART" id="SM00028">
    <property type="entry name" value="TPR"/>
    <property type="match status" value="7"/>
</dbReference>
<dbReference type="PANTHER" id="PTHR16305">
    <property type="entry name" value="TESTICULAR SOLUBLE ADENYLYL CYCLASE"/>
    <property type="match status" value="1"/>
</dbReference>
<comment type="caution">
    <text evidence="5">The sequence shown here is derived from an EMBL/GenBank/DDBJ whole genome shotgun (WGS) entry which is preliminary data.</text>
</comment>
<proteinExistence type="predicted"/>
<evidence type="ECO:0000256" key="2">
    <source>
        <dbReference type="ARBA" id="ARBA00022840"/>
    </source>
</evidence>
<dbReference type="Gene3D" id="1.10.10.10">
    <property type="entry name" value="Winged helix-like DNA-binding domain superfamily/Winged helix DNA-binding domain"/>
    <property type="match status" value="1"/>
</dbReference>
<evidence type="ECO:0000256" key="1">
    <source>
        <dbReference type="ARBA" id="ARBA00022741"/>
    </source>
</evidence>
<feature type="coiled-coil region" evidence="3">
    <location>
        <begin position="180"/>
        <end position="207"/>
    </location>
</feature>
<reference evidence="5 6" key="1">
    <citation type="submission" date="2018-06" db="EMBL/GenBank/DDBJ databases">
        <title>Genomic Encyclopedia of Type Strains, Phase IV (KMG-IV): sequencing the most valuable type-strain genomes for metagenomic binning, comparative biology and taxonomic classification.</title>
        <authorList>
            <person name="Goeker M."/>
        </authorList>
    </citation>
    <scope>NUCLEOTIDE SEQUENCE [LARGE SCALE GENOMIC DNA]</scope>
    <source>
        <strain evidence="5 6">DSM 18048</strain>
    </source>
</reference>
<accession>A0A318S8S3</accession>
<keyword evidence="3" id="KW-0175">Coiled coil</keyword>
<evidence type="ECO:0000313" key="6">
    <source>
        <dbReference type="Proteomes" id="UP000248326"/>
    </source>
</evidence>
<keyword evidence="2" id="KW-0067">ATP-binding</keyword>
<sequence length="1108" mass="121487">MTSSPTWRLQLVGAPRLTSSDGLERDLDGKPLAVLAYLALESNVTRSRLAGLLWPDRVESAARNNLVQLLRRMKSSFKTSLVLENDPLTLAPNVRVDVHEPVHVEYDAELLERVTFEELDLADWLAVQRERFDARRARLLAQAADAHEASGEFARAEELARRVLDLDALSEGAHRRVMRLAYLQGNVEEARAQYERLRAMLHDTLRTEPMPETLELAKLVERGDVTPNVPAVTADAAPRPRLLVGRSREWTAMEAAWQRGQFIILYGQPGMGKSALAEHFTASKGRVLWLEGRPGDALVPYTAAVRNLRRVLTRIEAPLPLDARRTLSFLLPELAPPGETPASSAAANLQDTIRFVFALGLHDVDVCLFDDIQYVDQASIEVGFDLIGVAFPLGRPGTLPHFVAVHREDGLPAATRAIFERLVTDGQAAWIHVPPLDARETRELLAALDVPEEVAQGLADASHGHPLFVLEGANALRQGSDFSASGVPPKLGQLLGDRLGRLPKVALQVARACAALKRDFTPELVSSVLSAPVLDVASAWSVLEDAGVLRDDRFHHDLVAEAVLTGTPASIRRLLHRGAARALEFEGAPPARVAWHWQEGGQTLQAAPWWSRAGEAARASLRFREAAAHYEAAARAYEASGDAKAFAEWLGRAEAIGMTDDASARQEAVNDVLERAGTPLERARGWHLQSELYASVSEGRRAETAARRGLRALDEQAEHAVVDAGPEEISLRANLLADLGAALWVQERLRDAEDALREAVARLEPLGDRGDLGANLSSLAVILDHQDRHREARGVHERACALLERLGEYGHLAVALRNLSVCLSELGDARAALNALRRVEALRESSSGEDAAFTLVLGLACADVGEYDEAVRYLERVEAFELDPTGWLRDYTRGCLGEVLTFLGAFEQAEAYLERALGACVPDVYRVRLLAARARLAFERGEPSAPHLERARTALGEAPRPLSLGRVRLVEALDADSAFARVAAEEALRVARQHELGGLEIAALSRLASALVRLGRFEEAAACAREAEERLETLEPSDVTRGEVFFTAFEARSGAGERDAWRSLERAERWLDDAASRVPPELRESFRTRPRVHGRMLAARRSGVTSEQ</sequence>
<dbReference type="SUPFAM" id="SSF52540">
    <property type="entry name" value="P-loop containing nucleoside triphosphate hydrolases"/>
    <property type="match status" value="1"/>
</dbReference>
<dbReference type="Gene3D" id="1.25.40.10">
    <property type="entry name" value="Tetratricopeptide repeat domain"/>
    <property type="match status" value="3"/>
</dbReference>
<dbReference type="InterPro" id="IPR027417">
    <property type="entry name" value="P-loop_NTPase"/>
</dbReference>
<dbReference type="InterPro" id="IPR005158">
    <property type="entry name" value="BTAD"/>
</dbReference>
<name>A0A318S8S3_9DEIO</name>
<dbReference type="GO" id="GO:0004016">
    <property type="term" value="F:adenylate cyclase activity"/>
    <property type="evidence" value="ECO:0007669"/>
    <property type="project" value="TreeGrafter"/>
</dbReference>
<dbReference type="RefSeq" id="WP_110885771.1">
    <property type="nucleotide sequence ID" value="NZ_QJSX01000003.1"/>
</dbReference>
<dbReference type="Proteomes" id="UP000248326">
    <property type="component" value="Unassembled WGS sequence"/>
</dbReference>
<keyword evidence="6" id="KW-1185">Reference proteome</keyword>
<evidence type="ECO:0000256" key="3">
    <source>
        <dbReference type="SAM" id="Coils"/>
    </source>
</evidence>
<dbReference type="GO" id="GO:0005737">
    <property type="term" value="C:cytoplasm"/>
    <property type="evidence" value="ECO:0007669"/>
    <property type="project" value="TreeGrafter"/>
</dbReference>
<dbReference type="GO" id="GO:0005524">
    <property type="term" value="F:ATP binding"/>
    <property type="evidence" value="ECO:0007669"/>
    <property type="project" value="UniProtKB-KW"/>
</dbReference>
<dbReference type="PANTHER" id="PTHR16305:SF28">
    <property type="entry name" value="GUANYLATE CYCLASE DOMAIN-CONTAINING PROTEIN"/>
    <property type="match status" value="1"/>
</dbReference>
<dbReference type="Pfam" id="PF03704">
    <property type="entry name" value="BTAD"/>
    <property type="match status" value="1"/>
</dbReference>
<dbReference type="InterPro" id="IPR011990">
    <property type="entry name" value="TPR-like_helical_dom_sf"/>
</dbReference>
<feature type="domain" description="Bacterial transcriptional activator" evidence="4">
    <location>
        <begin position="96"/>
        <end position="220"/>
    </location>
</feature>
<dbReference type="AlphaFoldDB" id="A0A318S8S3"/>
<dbReference type="Pfam" id="PF13191">
    <property type="entry name" value="AAA_16"/>
    <property type="match status" value="1"/>
</dbReference>
<dbReference type="InterPro" id="IPR036388">
    <property type="entry name" value="WH-like_DNA-bd_sf"/>
</dbReference>
<organism evidence="5 6">
    <name type="scientific">Deinococcus yavapaiensis KR-236</name>
    <dbReference type="NCBI Taxonomy" id="694435"/>
    <lineage>
        <taxon>Bacteria</taxon>
        <taxon>Thermotogati</taxon>
        <taxon>Deinococcota</taxon>
        <taxon>Deinococci</taxon>
        <taxon>Deinococcales</taxon>
        <taxon>Deinococcaceae</taxon>
        <taxon>Deinococcus</taxon>
    </lineage>
</organism>
<gene>
    <name evidence="5" type="ORF">DES52_103270</name>
</gene>
<dbReference type="Pfam" id="PF13424">
    <property type="entry name" value="TPR_12"/>
    <property type="match status" value="1"/>
</dbReference>
<dbReference type="SMART" id="SM01043">
    <property type="entry name" value="BTAD"/>
    <property type="match status" value="1"/>
</dbReference>
<dbReference type="EMBL" id="QJSX01000003">
    <property type="protein sequence ID" value="PYE55437.1"/>
    <property type="molecule type" value="Genomic_DNA"/>
</dbReference>
<dbReference type="OrthoDB" id="74119at2"/>
<dbReference type="SUPFAM" id="SSF48452">
    <property type="entry name" value="TPR-like"/>
    <property type="match status" value="3"/>
</dbReference>
<dbReference type="InterPro" id="IPR041664">
    <property type="entry name" value="AAA_16"/>
</dbReference>